<evidence type="ECO:0000313" key="1">
    <source>
        <dbReference type="EMBL" id="TDX86573.1"/>
    </source>
</evidence>
<sequence length="98" mass="11512">MKKTNITEITFSQFLSDVESLAEFNSITGRNYRVLFLEDEILHFVRMSSDKNWKMDLRKVYQAYQELSDFKVANFKNYLPRTQSPALGLLISLNLIIN</sequence>
<dbReference type="Proteomes" id="UP000295313">
    <property type="component" value="Unassembled WGS sequence"/>
</dbReference>
<dbReference type="RefSeq" id="WP_133943230.1">
    <property type="nucleotide sequence ID" value="NZ_SOEO01000001.1"/>
</dbReference>
<dbReference type="OrthoDB" id="1453012at2"/>
<proteinExistence type="predicted"/>
<keyword evidence="2" id="KW-1185">Reference proteome</keyword>
<dbReference type="AlphaFoldDB" id="A0A4R8II43"/>
<organism evidence="1 2">
    <name type="scientific">Epilithonimonas xixisoli</name>
    <dbReference type="NCBI Taxonomy" id="1476462"/>
    <lineage>
        <taxon>Bacteria</taxon>
        <taxon>Pseudomonadati</taxon>
        <taxon>Bacteroidota</taxon>
        <taxon>Flavobacteriia</taxon>
        <taxon>Flavobacteriales</taxon>
        <taxon>Weeksellaceae</taxon>
        <taxon>Chryseobacterium group</taxon>
        <taxon>Epilithonimonas</taxon>
    </lineage>
</organism>
<reference evidence="1 2" key="1">
    <citation type="submission" date="2019-03" db="EMBL/GenBank/DDBJ databases">
        <title>Genomic Encyclopedia of Type Strains, Phase III (KMG-III): the genomes of soil and plant-associated and newly described type strains.</title>
        <authorList>
            <person name="Whitman W."/>
        </authorList>
    </citation>
    <scope>NUCLEOTIDE SEQUENCE [LARGE SCALE GENOMIC DNA]</scope>
    <source>
        <strain evidence="1 2">CGMCC 1.12802</strain>
    </source>
</reference>
<accession>A0A4R8II43</accession>
<evidence type="ECO:0000313" key="2">
    <source>
        <dbReference type="Proteomes" id="UP000295313"/>
    </source>
</evidence>
<dbReference type="EMBL" id="SOEO01000001">
    <property type="protein sequence ID" value="TDX86573.1"/>
    <property type="molecule type" value="Genomic_DNA"/>
</dbReference>
<name>A0A4R8II43_9FLAO</name>
<comment type="caution">
    <text evidence="1">The sequence shown here is derived from an EMBL/GenBank/DDBJ whole genome shotgun (WGS) entry which is preliminary data.</text>
</comment>
<gene>
    <name evidence="1" type="ORF">B0I22_0707</name>
</gene>
<protein>
    <submittedName>
        <fullName evidence="1">Uncharacterized protein</fullName>
    </submittedName>
</protein>